<name>A0A6A6S8A0_9PLEO</name>
<gene>
    <name evidence="2" type="ORF">P280DRAFT_467278</name>
</gene>
<dbReference type="OrthoDB" id="2019572at2759"/>
<evidence type="ECO:0000259" key="1">
    <source>
        <dbReference type="Pfam" id="PF01822"/>
    </source>
</evidence>
<keyword evidence="3" id="KW-1185">Reference proteome</keyword>
<proteinExistence type="predicted"/>
<evidence type="ECO:0000313" key="2">
    <source>
        <dbReference type="EMBL" id="KAF2643211.1"/>
    </source>
</evidence>
<accession>A0A6A6S8A0</accession>
<dbReference type="Pfam" id="PF01822">
    <property type="entry name" value="WSC"/>
    <property type="match status" value="1"/>
</dbReference>
<protein>
    <recommendedName>
        <fullName evidence="1">WSC domain-containing protein</fullName>
    </recommendedName>
</protein>
<organism evidence="2 3">
    <name type="scientific">Massarina eburnea CBS 473.64</name>
    <dbReference type="NCBI Taxonomy" id="1395130"/>
    <lineage>
        <taxon>Eukaryota</taxon>
        <taxon>Fungi</taxon>
        <taxon>Dikarya</taxon>
        <taxon>Ascomycota</taxon>
        <taxon>Pezizomycotina</taxon>
        <taxon>Dothideomycetes</taxon>
        <taxon>Pleosporomycetidae</taxon>
        <taxon>Pleosporales</taxon>
        <taxon>Massarineae</taxon>
        <taxon>Massarinaceae</taxon>
        <taxon>Massarina</taxon>
    </lineage>
</organism>
<reference evidence="2" key="1">
    <citation type="journal article" date="2020" name="Stud. Mycol.">
        <title>101 Dothideomycetes genomes: a test case for predicting lifestyles and emergence of pathogens.</title>
        <authorList>
            <person name="Haridas S."/>
            <person name="Albert R."/>
            <person name="Binder M."/>
            <person name="Bloem J."/>
            <person name="Labutti K."/>
            <person name="Salamov A."/>
            <person name="Andreopoulos B."/>
            <person name="Baker S."/>
            <person name="Barry K."/>
            <person name="Bills G."/>
            <person name="Bluhm B."/>
            <person name="Cannon C."/>
            <person name="Castanera R."/>
            <person name="Culley D."/>
            <person name="Daum C."/>
            <person name="Ezra D."/>
            <person name="Gonzalez J."/>
            <person name="Henrissat B."/>
            <person name="Kuo A."/>
            <person name="Liang C."/>
            <person name="Lipzen A."/>
            <person name="Lutzoni F."/>
            <person name="Magnuson J."/>
            <person name="Mondo S."/>
            <person name="Nolan M."/>
            <person name="Ohm R."/>
            <person name="Pangilinan J."/>
            <person name="Park H.-J."/>
            <person name="Ramirez L."/>
            <person name="Alfaro M."/>
            <person name="Sun H."/>
            <person name="Tritt A."/>
            <person name="Yoshinaga Y."/>
            <person name="Zwiers L.-H."/>
            <person name="Turgeon B."/>
            <person name="Goodwin S."/>
            <person name="Spatafora J."/>
            <person name="Crous P."/>
            <person name="Grigoriev I."/>
        </authorList>
    </citation>
    <scope>NUCLEOTIDE SEQUENCE</scope>
    <source>
        <strain evidence="2">CBS 473.64</strain>
    </source>
</reference>
<dbReference type="InterPro" id="IPR002889">
    <property type="entry name" value="WSC_carb-bd"/>
</dbReference>
<dbReference type="Proteomes" id="UP000799753">
    <property type="component" value="Unassembled WGS sequence"/>
</dbReference>
<sequence>MLGCFQASKQINETHLERLLGKKAYKQRVGNLTHEYCLELCEERKDQNGNDGRTWRYFGIEFGRDCRCSQHLYFDVEDEPEKCTSHLTGDYEQLGGGAGYITVYQDADWVDDGSETDPDDDDVSSFRPRFVMTDVCTAD</sequence>
<feature type="domain" description="WSC" evidence="1">
    <location>
        <begin position="2"/>
        <end position="97"/>
    </location>
</feature>
<dbReference type="EMBL" id="MU006780">
    <property type="protein sequence ID" value="KAF2643211.1"/>
    <property type="molecule type" value="Genomic_DNA"/>
</dbReference>
<dbReference type="AlphaFoldDB" id="A0A6A6S8A0"/>
<evidence type="ECO:0000313" key="3">
    <source>
        <dbReference type="Proteomes" id="UP000799753"/>
    </source>
</evidence>